<evidence type="ECO:0000313" key="15">
    <source>
        <dbReference type="EMBL" id="WOK97858.1"/>
    </source>
</evidence>
<evidence type="ECO:0000313" key="16">
    <source>
        <dbReference type="Proteomes" id="UP001327560"/>
    </source>
</evidence>
<evidence type="ECO:0000256" key="9">
    <source>
        <dbReference type="ARBA" id="ARBA00022946"/>
    </source>
</evidence>
<keyword evidence="6 11" id="KW-0328">Glycosyltransferase</keyword>
<evidence type="ECO:0000259" key="14">
    <source>
        <dbReference type="Pfam" id="PF08323"/>
    </source>
</evidence>
<feature type="region of interest" description="Disordered" evidence="12">
    <location>
        <begin position="195"/>
        <end position="220"/>
    </location>
</feature>
<keyword evidence="5" id="KW-0934">Plastid</keyword>
<dbReference type="EC" id="2.4.1.-" evidence="11"/>
<evidence type="ECO:0000256" key="4">
    <source>
        <dbReference type="ARBA" id="ARBA00022528"/>
    </source>
</evidence>
<comment type="pathway">
    <text evidence="2 11">Glycan biosynthesis; starch biosynthesis.</text>
</comment>
<accession>A0AAQ3JYR8</accession>
<dbReference type="InterPro" id="IPR013534">
    <property type="entry name" value="Starch_synth_cat_dom"/>
</dbReference>
<dbReference type="Proteomes" id="UP001327560">
    <property type="component" value="Chromosome 2"/>
</dbReference>
<dbReference type="Pfam" id="PF00534">
    <property type="entry name" value="Glycos_transf_1"/>
    <property type="match status" value="1"/>
</dbReference>
<gene>
    <name evidence="15" type="ORF">Cni_G06566</name>
</gene>
<name>A0AAQ3JYR8_9LILI</name>
<dbReference type="GO" id="GO:0010021">
    <property type="term" value="P:amylopectin biosynthetic process"/>
    <property type="evidence" value="ECO:0007669"/>
    <property type="project" value="UniProtKB-ARBA"/>
</dbReference>
<dbReference type="FunFam" id="3.40.50.2000:FF:000025">
    <property type="entry name" value="Starch synthase, chloroplastic/amyloplastic"/>
    <property type="match status" value="1"/>
</dbReference>
<dbReference type="GO" id="GO:0019252">
    <property type="term" value="P:starch biosynthetic process"/>
    <property type="evidence" value="ECO:0007669"/>
    <property type="project" value="UniProtKB-UniRule"/>
</dbReference>
<keyword evidence="7" id="KW-0808">Transferase</keyword>
<dbReference type="PANTHER" id="PTHR45825:SF2">
    <property type="entry name" value="STARCH SYNTHASE 2, CHLOROPLASTIC_AMYLOPLASTIC"/>
    <property type="match status" value="1"/>
</dbReference>
<feature type="compositionally biased region" description="Basic and acidic residues" evidence="12">
    <location>
        <begin position="157"/>
        <end position="168"/>
    </location>
</feature>
<comment type="catalytic activity">
    <reaction evidence="1">
        <text>[(1-&gt;4)-alpha-D-glucosyl](n) + ADP-alpha-D-glucose = [(1-&gt;4)-alpha-D-glucosyl](n+1) + ADP + H(+)</text>
        <dbReference type="Rhea" id="RHEA:18189"/>
        <dbReference type="Rhea" id="RHEA-COMP:9584"/>
        <dbReference type="Rhea" id="RHEA-COMP:9587"/>
        <dbReference type="ChEBI" id="CHEBI:15378"/>
        <dbReference type="ChEBI" id="CHEBI:15444"/>
        <dbReference type="ChEBI" id="CHEBI:57498"/>
        <dbReference type="ChEBI" id="CHEBI:456216"/>
        <dbReference type="EC" id="2.4.1.21"/>
    </reaction>
</comment>
<dbReference type="Pfam" id="PF08323">
    <property type="entry name" value="Glyco_transf_5"/>
    <property type="match status" value="1"/>
</dbReference>
<dbReference type="GO" id="GO:0009507">
    <property type="term" value="C:chloroplast"/>
    <property type="evidence" value="ECO:0007669"/>
    <property type="project" value="UniProtKB-SubCell"/>
</dbReference>
<keyword evidence="10 11" id="KW-0035">Amyloplast</keyword>
<dbReference type="FunFam" id="3.40.50.2000:FF:000048">
    <property type="entry name" value="Starch synthase, chloroplastic/amyloplastic"/>
    <property type="match status" value="1"/>
</dbReference>
<evidence type="ECO:0000259" key="13">
    <source>
        <dbReference type="Pfam" id="PF00534"/>
    </source>
</evidence>
<dbReference type="NCBIfam" id="TIGR02095">
    <property type="entry name" value="glgA"/>
    <property type="match status" value="1"/>
</dbReference>
<evidence type="ECO:0000256" key="11">
    <source>
        <dbReference type="RuleBase" id="RU361232"/>
    </source>
</evidence>
<evidence type="ECO:0000256" key="2">
    <source>
        <dbReference type="ARBA" id="ARBA00004727"/>
    </source>
</evidence>
<keyword evidence="9" id="KW-0809">Transit peptide</keyword>
<evidence type="ECO:0000256" key="12">
    <source>
        <dbReference type="SAM" id="MobiDB-lite"/>
    </source>
</evidence>
<sequence>MLCSVISSQPAPLPSGSAVAGRFPRDATRPLVVPSMHSARFCNAAYPSTLVSLLSNSKGNQRLFIRVRSSIFEGHGLSHGDDEFTTDDPVKDSVKQSEKVLEMERRLRQKIIENRKIIRSFLDDSTFTKEKISAHDKVHSSLSDRKISTEENGSDEQQERPPDERELHTSQPCAVHPVRVEMSNSFVEIDDNLEISGETNNQGSDEQQELPPKEGNLDTLSQSHTNMLPVLPEDPEVSYSFVAIDDNLEISAETNSHGLDEQQLVPPAEGNLEFPQHHIMVPVLPDISDTFVLIDENLQISAEANSQVLSKRQEETLEEENLESSPLAGSNVMNVILVAAECAPWSKTGGLGDVVGDLPKALARRGHRVMVVVPKYGNYLEAKEVGVLKRYKVDGQDFEVRYHHAYIDSVDFVFIESAAFRHIGNDIYGGNRRDVWKRMILFCKAAVEIPWYVPCGGACYGDGNLVFIANDWHTSLLPVYLQAYYRNNGLMIYARSVLVVHNIAHQGRGPLEDFSCLNLPDHYVDLFKIYDPVGGEHLNMFAAGLKCADRVVTVSHGYAWELKTSEGGWGLDRIIKEIDWKFQGIVNGINTKIWNPKFDSHLTFDGYTNYDLETLQVGKAQCKAALQRELGLPVRDDVPIIAFIGRLDGQKGIDLIADAMHWFVGKDLQLVMLGTGRADLEYMLRKFQNEHPNKVRAWVGFSVELAHRITAGADVLLMPSRFEPCGLNQLYAMMYGTVPVVHAVGGLRDTVQQYDPFSETGLGWTFDTAESHKMIDAVSHCLRTYQNHRESWEALQVRGMLQDFSWDNAAQQYEQVLVAAKYQW</sequence>
<comment type="subcellular location">
    <subcellularLocation>
        <location evidence="11">Plastid</location>
        <location evidence="11">Chloroplast</location>
    </subcellularLocation>
    <subcellularLocation>
        <location evidence="11">Plastid</location>
        <location evidence="11">Amyloplast</location>
    </subcellularLocation>
</comment>
<feature type="domain" description="Starch synthase catalytic" evidence="14">
    <location>
        <begin position="334"/>
        <end position="576"/>
    </location>
</feature>
<feature type="region of interest" description="Disordered" evidence="12">
    <location>
        <begin position="132"/>
        <end position="179"/>
    </location>
</feature>
<proteinExistence type="inferred from homology"/>
<dbReference type="InterPro" id="IPR011835">
    <property type="entry name" value="GS/SS"/>
</dbReference>
<evidence type="ECO:0000256" key="7">
    <source>
        <dbReference type="ARBA" id="ARBA00022679"/>
    </source>
</evidence>
<dbReference type="PANTHER" id="PTHR45825">
    <property type="entry name" value="GRANULE-BOUND STARCH SYNTHASE 1, CHLOROPLASTIC/AMYLOPLASTIC"/>
    <property type="match status" value="1"/>
</dbReference>
<dbReference type="GO" id="GO:0004373">
    <property type="term" value="F:alpha-1,4-glucan glucosyltransferase (UDP-glucose donor) activity"/>
    <property type="evidence" value="ECO:0007669"/>
    <property type="project" value="InterPro"/>
</dbReference>
<evidence type="ECO:0000256" key="10">
    <source>
        <dbReference type="ARBA" id="ARBA00023234"/>
    </source>
</evidence>
<keyword evidence="4 11" id="KW-0150">Chloroplast</keyword>
<dbReference type="CDD" id="cd03791">
    <property type="entry name" value="GT5_Glycogen_synthase_DULL1-like"/>
    <property type="match status" value="1"/>
</dbReference>
<keyword evidence="16" id="KW-1185">Reference proteome</keyword>
<dbReference type="HAMAP" id="MF_00484">
    <property type="entry name" value="Glycogen_synth"/>
    <property type="match status" value="1"/>
</dbReference>
<evidence type="ECO:0000256" key="8">
    <source>
        <dbReference type="ARBA" id="ARBA00022922"/>
    </source>
</evidence>
<evidence type="ECO:0000256" key="1">
    <source>
        <dbReference type="ARBA" id="ARBA00001478"/>
    </source>
</evidence>
<evidence type="ECO:0000256" key="3">
    <source>
        <dbReference type="ARBA" id="ARBA00010281"/>
    </source>
</evidence>
<keyword evidence="8 11" id="KW-0750">Starch biosynthesis</keyword>
<dbReference type="GO" id="GO:0009501">
    <property type="term" value="C:amyloplast"/>
    <property type="evidence" value="ECO:0007669"/>
    <property type="project" value="UniProtKB-SubCell"/>
</dbReference>
<reference evidence="15 16" key="1">
    <citation type="submission" date="2023-10" db="EMBL/GenBank/DDBJ databases">
        <title>Chromosome-scale genome assembly provides insights into flower coloration mechanisms of Canna indica.</title>
        <authorList>
            <person name="Li C."/>
        </authorList>
    </citation>
    <scope>NUCLEOTIDE SEQUENCE [LARGE SCALE GENOMIC DNA]</scope>
    <source>
        <tissue evidence="15">Flower</tissue>
    </source>
</reference>
<dbReference type="EMBL" id="CP136891">
    <property type="protein sequence ID" value="WOK97858.1"/>
    <property type="molecule type" value="Genomic_DNA"/>
</dbReference>
<dbReference type="GO" id="GO:0009011">
    <property type="term" value="F:alpha-1,4-glucan glucosyltransferase (ADP-glucose donor) activity"/>
    <property type="evidence" value="ECO:0007669"/>
    <property type="project" value="UniProtKB-EC"/>
</dbReference>
<organism evidence="15 16">
    <name type="scientific">Canna indica</name>
    <name type="common">Indian-shot</name>
    <dbReference type="NCBI Taxonomy" id="4628"/>
    <lineage>
        <taxon>Eukaryota</taxon>
        <taxon>Viridiplantae</taxon>
        <taxon>Streptophyta</taxon>
        <taxon>Embryophyta</taxon>
        <taxon>Tracheophyta</taxon>
        <taxon>Spermatophyta</taxon>
        <taxon>Magnoliopsida</taxon>
        <taxon>Liliopsida</taxon>
        <taxon>Zingiberales</taxon>
        <taxon>Cannaceae</taxon>
        <taxon>Canna</taxon>
    </lineage>
</organism>
<protein>
    <recommendedName>
        <fullName evidence="11">Starch synthase, chloroplastic/amyloplastic</fullName>
        <ecNumber evidence="11">2.4.1.-</ecNumber>
    </recommendedName>
</protein>
<feature type="compositionally biased region" description="Basic and acidic residues" evidence="12">
    <location>
        <begin position="132"/>
        <end position="149"/>
    </location>
</feature>
<dbReference type="InterPro" id="IPR001296">
    <property type="entry name" value="Glyco_trans_1"/>
</dbReference>
<evidence type="ECO:0000256" key="6">
    <source>
        <dbReference type="ARBA" id="ARBA00022676"/>
    </source>
</evidence>
<evidence type="ECO:0000256" key="5">
    <source>
        <dbReference type="ARBA" id="ARBA00022640"/>
    </source>
</evidence>
<feature type="domain" description="Glycosyl transferase family 1" evidence="13">
    <location>
        <begin position="635"/>
        <end position="789"/>
    </location>
</feature>
<dbReference type="Gene3D" id="3.40.50.2000">
    <property type="entry name" value="Glycogen Phosphorylase B"/>
    <property type="match status" value="2"/>
</dbReference>
<dbReference type="AlphaFoldDB" id="A0AAQ3JYR8"/>
<comment type="similarity">
    <text evidence="3 11">Belongs to the glycosyltransferase 1 family. Bacterial/plant glycogen synthase subfamily.</text>
</comment>
<dbReference type="SUPFAM" id="SSF53756">
    <property type="entry name" value="UDP-Glycosyltransferase/glycogen phosphorylase"/>
    <property type="match status" value="1"/>
</dbReference>